<dbReference type="PANTHER" id="PTHR12888">
    <property type="entry name" value="PEROXISOME ASSEMBLY PROTEIN 12 PEROXIN-12"/>
    <property type="match status" value="1"/>
</dbReference>
<organism evidence="18 19">
    <name type="scientific">Scheffersomyces stipitis (strain ATCC 58785 / CBS 6054 / NBRC 10063 / NRRL Y-11545)</name>
    <name type="common">Yeast</name>
    <name type="synonym">Pichia stipitis</name>
    <dbReference type="NCBI Taxonomy" id="322104"/>
    <lineage>
        <taxon>Eukaryota</taxon>
        <taxon>Fungi</taxon>
        <taxon>Dikarya</taxon>
        <taxon>Ascomycota</taxon>
        <taxon>Saccharomycotina</taxon>
        <taxon>Pichiomycetes</taxon>
        <taxon>Debaryomycetaceae</taxon>
        <taxon>Scheffersomyces</taxon>
    </lineage>
</organism>
<dbReference type="eggNOG" id="KOG0826">
    <property type="taxonomic scope" value="Eukaryota"/>
</dbReference>
<comment type="subunit">
    <text evidence="15">Component of the PEX2-PEX10-PEX12 retrotranslocation channel, composed of PEX2, PEX10 and PEX12.</text>
</comment>
<name>A3LN22_PICST</name>
<evidence type="ECO:0000313" key="18">
    <source>
        <dbReference type="EMBL" id="ABN64784.2"/>
    </source>
</evidence>
<evidence type="ECO:0000259" key="17">
    <source>
        <dbReference type="Pfam" id="PF04757"/>
    </source>
</evidence>
<dbReference type="GeneID" id="4837248"/>
<keyword evidence="12" id="KW-0472">Membrane</keyword>
<keyword evidence="7" id="KW-0479">Metal-binding</keyword>
<dbReference type="GO" id="GO:0016562">
    <property type="term" value="P:protein import into peroxisome matrix, receptor recycling"/>
    <property type="evidence" value="ECO:0007669"/>
    <property type="project" value="UniProtKB-ARBA"/>
</dbReference>
<evidence type="ECO:0000256" key="7">
    <source>
        <dbReference type="ARBA" id="ARBA00022723"/>
    </source>
</evidence>
<comment type="similarity">
    <text evidence="3">Belongs to the pex2/pex10/pex12 family.</text>
</comment>
<dbReference type="GO" id="GO:0005778">
    <property type="term" value="C:peroxisomal membrane"/>
    <property type="evidence" value="ECO:0007669"/>
    <property type="project" value="UniProtKB-SubCell"/>
</dbReference>
<keyword evidence="19" id="KW-1185">Reference proteome</keyword>
<keyword evidence="11" id="KW-1133">Transmembrane helix</keyword>
<dbReference type="InterPro" id="IPR006845">
    <property type="entry name" value="Pex_N"/>
</dbReference>
<dbReference type="FunCoup" id="A3LN22">
    <property type="interactions" value="557"/>
</dbReference>
<accession>A3LN22</accession>
<comment type="pathway">
    <text evidence="2">Protein modification; protein ubiquitination.</text>
</comment>
<evidence type="ECO:0000256" key="1">
    <source>
        <dbReference type="ARBA" id="ARBA00004585"/>
    </source>
</evidence>
<evidence type="ECO:0000256" key="16">
    <source>
        <dbReference type="SAM" id="MobiDB-lite"/>
    </source>
</evidence>
<dbReference type="GO" id="GO:0006513">
    <property type="term" value="P:protein monoubiquitination"/>
    <property type="evidence" value="ECO:0007669"/>
    <property type="project" value="TreeGrafter"/>
</dbReference>
<dbReference type="OrthoDB" id="107372at2759"/>
<evidence type="ECO:0000256" key="10">
    <source>
        <dbReference type="ARBA" id="ARBA00022927"/>
    </source>
</evidence>
<evidence type="ECO:0000256" key="6">
    <source>
        <dbReference type="ARBA" id="ARBA00022692"/>
    </source>
</evidence>
<evidence type="ECO:0000256" key="8">
    <source>
        <dbReference type="ARBA" id="ARBA00022771"/>
    </source>
</evidence>
<feature type="region of interest" description="Disordered" evidence="16">
    <location>
        <begin position="385"/>
        <end position="430"/>
    </location>
</feature>
<dbReference type="GO" id="GO:1990429">
    <property type="term" value="C:peroxisomal importomer complex"/>
    <property type="evidence" value="ECO:0007669"/>
    <property type="project" value="TreeGrafter"/>
</dbReference>
<dbReference type="KEGG" id="pic:PICST_42357"/>
<dbReference type="GO" id="GO:0008270">
    <property type="term" value="F:zinc ion binding"/>
    <property type="evidence" value="ECO:0007669"/>
    <property type="project" value="UniProtKB-KW"/>
</dbReference>
<dbReference type="AlphaFoldDB" id="A3LN22"/>
<evidence type="ECO:0000256" key="4">
    <source>
        <dbReference type="ARBA" id="ARBA00018980"/>
    </source>
</evidence>
<evidence type="ECO:0000256" key="15">
    <source>
        <dbReference type="ARBA" id="ARBA00034505"/>
    </source>
</evidence>
<feature type="domain" description="Pex N-terminal" evidence="17">
    <location>
        <begin position="26"/>
        <end position="294"/>
    </location>
</feature>
<keyword evidence="10" id="KW-0653">Protein transport</keyword>
<evidence type="ECO:0000256" key="11">
    <source>
        <dbReference type="ARBA" id="ARBA00022989"/>
    </source>
</evidence>
<evidence type="ECO:0000256" key="9">
    <source>
        <dbReference type="ARBA" id="ARBA00022833"/>
    </source>
</evidence>
<dbReference type="PANTHER" id="PTHR12888:SF0">
    <property type="entry name" value="PEROXISOME ASSEMBLY PROTEIN 12"/>
    <property type="match status" value="1"/>
</dbReference>
<evidence type="ECO:0000256" key="14">
    <source>
        <dbReference type="ARBA" id="ARBA00029692"/>
    </source>
</evidence>
<keyword evidence="6" id="KW-0812">Transmembrane</keyword>
<dbReference type="Gene3D" id="3.30.40.10">
    <property type="entry name" value="Zinc/RING finger domain, C3HC4 (zinc finger)"/>
    <property type="match status" value="1"/>
</dbReference>
<evidence type="ECO:0000256" key="12">
    <source>
        <dbReference type="ARBA" id="ARBA00023136"/>
    </source>
</evidence>
<dbReference type="STRING" id="322104.A3LN22"/>
<sequence length="465" mass="54397">MEYYSSLDASQLDSETPTLFELISASQLESLLSPSLRYILVHYASRYPKYLLRINNRFDELNLVLRSFVEWYFVQYWHGSFTENFYGLKRVNQTPLNNGNYNANKLTSVVPAMVEERRALTSLQKLVSVFEITGTAYVSEKLNYCYEIWYTKYVTNQLNTHESNSKEENLRISLKRKFVEIYPYVQSAYRAANFITTLMYLSGHSKSPTLLTYLFRMNYARLSQYDYAKHEPKPVNPDVKRPNRIAPQTTSEVVAKFLSKYLTNPSWKLVSFILGTFFPVAIFSLKFLEWWNNSDFASKLSKNQGNILDFTLPPPGLVTEALKEAKEANRKAKRYSSNKTCPICKKELTNPAIIETGYVFDYACIYNYLEKSHIIVNDKLKKRKNKELDEEDEEEEEEESEIDSEAEEQEKEEEPQDYEPKQEQDFTIDINKGGRCPVTGRKLLGCKWNAIKEEWEIEGIRRLIF</sequence>
<dbReference type="InterPro" id="IPR017375">
    <property type="entry name" value="PEX12"/>
</dbReference>
<dbReference type="RefSeq" id="XP_001382813.2">
    <property type="nucleotide sequence ID" value="XM_001382776.1"/>
</dbReference>
<keyword evidence="5" id="KW-0813">Transport</keyword>
<keyword evidence="8" id="KW-0863">Zinc-finger</keyword>
<evidence type="ECO:0000256" key="5">
    <source>
        <dbReference type="ARBA" id="ARBA00022448"/>
    </source>
</evidence>
<comment type="subcellular location">
    <subcellularLocation>
        <location evidence="1">Peroxisome membrane</location>
        <topology evidence="1">Multi-pass membrane protein</topology>
    </subcellularLocation>
</comment>
<evidence type="ECO:0000313" key="19">
    <source>
        <dbReference type="Proteomes" id="UP000002258"/>
    </source>
</evidence>
<dbReference type="Pfam" id="PF04757">
    <property type="entry name" value="Pex2_Pex12"/>
    <property type="match status" value="1"/>
</dbReference>
<keyword evidence="9" id="KW-0862">Zinc</keyword>
<evidence type="ECO:0000256" key="2">
    <source>
        <dbReference type="ARBA" id="ARBA00004906"/>
    </source>
</evidence>
<protein>
    <recommendedName>
        <fullName evidence="4">Peroxisome assembly protein 12</fullName>
    </recommendedName>
    <alternativeName>
        <fullName evidence="14">Peroxin-12</fullName>
    </alternativeName>
</protein>
<dbReference type="GO" id="GO:0004842">
    <property type="term" value="F:ubiquitin-protein transferase activity"/>
    <property type="evidence" value="ECO:0007669"/>
    <property type="project" value="TreeGrafter"/>
</dbReference>
<feature type="compositionally biased region" description="Acidic residues" evidence="16">
    <location>
        <begin position="388"/>
        <end position="417"/>
    </location>
</feature>
<dbReference type="SUPFAM" id="SSF57850">
    <property type="entry name" value="RING/U-box"/>
    <property type="match status" value="1"/>
</dbReference>
<dbReference type="OMA" id="QHYLARC"/>
<evidence type="ECO:0000256" key="3">
    <source>
        <dbReference type="ARBA" id="ARBA00008704"/>
    </source>
</evidence>
<gene>
    <name evidence="18" type="ORF">PICST_42357</name>
</gene>
<keyword evidence="13" id="KW-0576">Peroxisome</keyword>
<reference evidence="18 19" key="1">
    <citation type="journal article" date="2007" name="Nat. Biotechnol.">
        <title>Genome sequence of the lignocellulose-bioconverting and xylose-fermenting yeast Pichia stipitis.</title>
        <authorList>
            <person name="Jeffries T.W."/>
            <person name="Grigoriev I.V."/>
            <person name="Grimwood J."/>
            <person name="Laplaza J.M."/>
            <person name="Aerts A."/>
            <person name="Salamov A."/>
            <person name="Schmutz J."/>
            <person name="Lindquist E."/>
            <person name="Dehal P."/>
            <person name="Shapiro H."/>
            <person name="Jin Y.S."/>
            <person name="Passoth V."/>
            <person name="Richardson P.M."/>
        </authorList>
    </citation>
    <scope>NUCLEOTIDE SEQUENCE [LARGE SCALE GENOMIC DNA]</scope>
    <source>
        <strain evidence="19">ATCC 58785 / CBS 6054 / NBRC 10063 / NRRL Y-11545</strain>
    </source>
</reference>
<dbReference type="InParanoid" id="A3LN22"/>
<dbReference type="HOGENOM" id="CLU_031067_2_1_1"/>
<proteinExistence type="inferred from homology"/>
<dbReference type="InterPro" id="IPR013083">
    <property type="entry name" value="Znf_RING/FYVE/PHD"/>
</dbReference>
<dbReference type="EMBL" id="CP000496">
    <property type="protein sequence ID" value="ABN64784.2"/>
    <property type="molecule type" value="Genomic_DNA"/>
</dbReference>
<evidence type="ECO:0000256" key="13">
    <source>
        <dbReference type="ARBA" id="ARBA00023140"/>
    </source>
</evidence>
<dbReference type="Proteomes" id="UP000002258">
    <property type="component" value="Chromosome 2"/>
</dbReference>